<reference evidence="1" key="1">
    <citation type="submission" date="2020-10" db="EMBL/GenBank/DDBJ databases">
        <authorList>
            <person name="Castelo-Branco R."/>
            <person name="Eusebio N."/>
            <person name="Adriana R."/>
            <person name="Vieira A."/>
            <person name="Brugerolle De Fraissinette N."/>
            <person name="Rezende De Castro R."/>
            <person name="Schneider M.P."/>
            <person name="Vasconcelos V."/>
            <person name="Leao P.N."/>
        </authorList>
    </citation>
    <scope>NUCLEOTIDE SEQUENCE</scope>
    <source>
        <strain evidence="1">LEGE 06105</strain>
    </source>
</reference>
<sequence length="65" mass="7261">MLVILIKEQVIAPKKVCQSCVLADKSGQPRWYNGKLGCGQAISKITGEKPDWYECMMGFQIANIE</sequence>
<dbReference type="EMBL" id="JADEWL010000001">
    <property type="protein sequence ID" value="MBE9211154.1"/>
    <property type="molecule type" value="Genomic_DNA"/>
</dbReference>
<dbReference type="RefSeq" id="WP_193915520.1">
    <property type="nucleotide sequence ID" value="NZ_JADEWL010000001.1"/>
</dbReference>
<accession>A0A8J7JRB0</accession>
<dbReference type="Proteomes" id="UP000620559">
    <property type="component" value="Unassembled WGS sequence"/>
</dbReference>
<name>A0A8J7JRB0_9CYAN</name>
<organism evidence="1 2">
    <name type="scientific">Plectonema cf. radiosum LEGE 06105</name>
    <dbReference type="NCBI Taxonomy" id="945769"/>
    <lineage>
        <taxon>Bacteria</taxon>
        <taxon>Bacillati</taxon>
        <taxon>Cyanobacteriota</taxon>
        <taxon>Cyanophyceae</taxon>
        <taxon>Oscillatoriophycideae</taxon>
        <taxon>Oscillatoriales</taxon>
        <taxon>Microcoleaceae</taxon>
        <taxon>Plectonema</taxon>
    </lineage>
</organism>
<gene>
    <name evidence="1" type="ORF">IQ247_00220</name>
</gene>
<comment type="caution">
    <text evidence="1">The sequence shown here is derived from an EMBL/GenBank/DDBJ whole genome shotgun (WGS) entry which is preliminary data.</text>
</comment>
<dbReference type="AlphaFoldDB" id="A0A8J7JRB0"/>
<evidence type="ECO:0000313" key="2">
    <source>
        <dbReference type="Proteomes" id="UP000620559"/>
    </source>
</evidence>
<evidence type="ECO:0000313" key="1">
    <source>
        <dbReference type="EMBL" id="MBE9211154.1"/>
    </source>
</evidence>
<protein>
    <submittedName>
        <fullName evidence="1">Uncharacterized protein</fullName>
    </submittedName>
</protein>
<proteinExistence type="predicted"/>
<keyword evidence="2" id="KW-1185">Reference proteome</keyword>